<proteinExistence type="predicted"/>
<dbReference type="HOGENOM" id="CLU_027162_1_0_1"/>
<protein>
    <submittedName>
        <fullName evidence="2">Uncharacterized protein</fullName>
    </submittedName>
</protein>
<sequence>MQYFASQLRNEQQTTHSLRASHYRKKHKARRGPQDPEEPQSSSSSTSSSSSLSSASPEAQVSSRSYPSSATPEIVQLRLAGLLPEEDDQVPAAPFPHAPAKTARTHYGYANAHQDMATLSSPLYAVQDESETRSHHGQRATTALKKRHLDVLSTLMHTRLLQGDYERAGRAWGLILRTQVAGTRTVDPRNHDRWGIGAEILLHRNPQPATMQGHQVLEASQPPGDDIFSVQGFELAREYYQRLIVQYPHRRFAPTATDERTFYPAMFSLWIFEVCEKSKRARARFRNHDAERPGLSRNPSVDSLPRPDTGEMDAREEAVRVEELARAMEIAERLDRLVVSPPFDKQISLLQLRAHVSLWMSDLIIGHVSHDKDWNMDSTSENSSDPPHLSREQLTRLSNGQRELHQARAFLSRAETLGAHPQSATMSSVDVRLKEIARWLSEPHDREDESSSLLTNDQDMSEFP</sequence>
<dbReference type="GO" id="GO:0042790">
    <property type="term" value="P:nucleolar large rRNA transcription by RNA polymerase I"/>
    <property type="evidence" value="ECO:0007669"/>
    <property type="project" value="TreeGrafter"/>
</dbReference>
<dbReference type="EMBL" id="FP929065">
    <property type="protein sequence ID" value="CBX90662.1"/>
    <property type="molecule type" value="Genomic_DNA"/>
</dbReference>
<dbReference type="GO" id="GO:0070860">
    <property type="term" value="C:RNA polymerase I core factor complex"/>
    <property type="evidence" value="ECO:0007669"/>
    <property type="project" value="TreeGrafter"/>
</dbReference>
<dbReference type="GeneID" id="13285421"/>
<evidence type="ECO:0000256" key="1">
    <source>
        <dbReference type="SAM" id="MobiDB-lite"/>
    </source>
</evidence>
<accession>E4ZH92</accession>
<reference evidence="3" key="1">
    <citation type="journal article" date="2011" name="Nat. Commun.">
        <title>Effector diversification within compartments of the Leptosphaeria maculans genome affected by Repeat-Induced Point mutations.</title>
        <authorList>
            <person name="Rouxel T."/>
            <person name="Grandaubert J."/>
            <person name="Hane J.K."/>
            <person name="Hoede C."/>
            <person name="van de Wouw A.P."/>
            <person name="Couloux A."/>
            <person name="Dominguez V."/>
            <person name="Anthouard V."/>
            <person name="Bally P."/>
            <person name="Bourras S."/>
            <person name="Cozijnsen A.J."/>
            <person name="Ciuffetti L.M."/>
            <person name="Degrave A."/>
            <person name="Dilmaghani A."/>
            <person name="Duret L."/>
            <person name="Fudal I."/>
            <person name="Goodwin S.B."/>
            <person name="Gout L."/>
            <person name="Glaser N."/>
            <person name="Linglin J."/>
            <person name="Kema G.H.J."/>
            <person name="Lapalu N."/>
            <person name="Lawrence C.B."/>
            <person name="May K."/>
            <person name="Meyer M."/>
            <person name="Ollivier B."/>
            <person name="Poulain J."/>
            <person name="Schoch C.L."/>
            <person name="Simon A."/>
            <person name="Spatafora J.W."/>
            <person name="Stachowiak A."/>
            <person name="Turgeon B.G."/>
            <person name="Tyler B.M."/>
            <person name="Vincent D."/>
            <person name="Weissenbach J."/>
            <person name="Amselem J."/>
            <person name="Quesneville H."/>
            <person name="Oliver R.P."/>
            <person name="Wincker P."/>
            <person name="Balesdent M.-H."/>
            <person name="Howlett B.J."/>
        </authorList>
    </citation>
    <scope>NUCLEOTIDE SEQUENCE [LARGE SCALE GENOMIC DNA]</scope>
    <source>
        <strain evidence="3">JN3 / isolate v23.1.3 / race Av1-4-5-6-7-8</strain>
    </source>
</reference>
<gene>
    <name evidence="2" type="ORF">LEMA_P056960.1</name>
</gene>
<feature type="compositionally biased region" description="Basic and acidic residues" evidence="1">
    <location>
        <begin position="440"/>
        <end position="449"/>
    </location>
</feature>
<dbReference type="eggNOG" id="ENOG502SC4N">
    <property type="taxonomic scope" value="Eukaryota"/>
</dbReference>
<organism evidence="3">
    <name type="scientific">Leptosphaeria maculans (strain JN3 / isolate v23.1.3 / race Av1-4-5-6-7-8)</name>
    <name type="common">Blackleg fungus</name>
    <name type="synonym">Phoma lingam</name>
    <dbReference type="NCBI Taxonomy" id="985895"/>
    <lineage>
        <taxon>Eukaryota</taxon>
        <taxon>Fungi</taxon>
        <taxon>Dikarya</taxon>
        <taxon>Ascomycota</taxon>
        <taxon>Pezizomycotina</taxon>
        <taxon>Dothideomycetes</taxon>
        <taxon>Pleosporomycetidae</taxon>
        <taxon>Pleosporales</taxon>
        <taxon>Pleosporineae</taxon>
        <taxon>Leptosphaeriaceae</taxon>
        <taxon>Plenodomus</taxon>
        <taxon>Plenodomus lingam/Leptosphaeria maculans species complex</taxon>
    </lineage>
</organism>
<feature type="region of interest" description="Disordered" evidence="1">
    <location>
        <begin position="440"/>
        <end position="464"/>
    </location>
</feature>
<dbReference type="PANTHER" id="PTHR28244:SF1">
    <property type="entry name" value="RNA POLYMERASE I-SPECIFIC TRANSCRIPTION INITIATION FACTOR RRN11"/>
    <property type="match status" value="1"/>
</dbReference>
<feature type="compositionally biased region" description="Polar residues" evidence="1">
    <location>
        <begin position="1"/>
        <end position="18"/>
    </location>
</feature>
<feature type="compositionally biased region" description="Low complexity" evidence="1">
    <location>
        <begin position="41"/>
        <end position="65"/>
    </location>
</feature>
<evidence type="ECO:0000313" key="3">
    <source>
        <dbReference type="Proteomes" id="UP000002668"/>
    </source>
</evidence>
<dbReference type="AlphaFoldDB" id="E4ZH92"/>
<name>E4ZH92_LEPMJ</name>
<evidence type="ECO:0000313" key="2">
    <source>
        <dbReference type="EMBL" id="CBX90662.1"/>
    </source>
</evidence>
<feature type="region of interest" description="Disordered" evidence="1">
    <location>
        <begin position="286"/>
        <end position="315"/>
    </location>
</feature>
<dbReference type="OrthoDB" id="2159786at2759"/>
<dbReference type="GO" id="GO:0001181">
    <property type="term" value="F:RNA polymerase I general transcription initiation factor activity"/>
    <property type="evidence" value="ECO:0007669"/>
    <property type="project" value="InterPro"/>
</dbReference>
<dbReference type="InParanoid" id="E4ZH92"/>
<dbReference type="PANTHER" id="PTHR28244">
    <property type="entry name" value="RNA POLYMERASE I-SPECIFIC TRANSCRIPTION INITIATION FACTOR RRN11"/>
    <property type="match status" value="1"/>
</dbReference>
<dbReference type="OMA" id="TPNESHQ"/>
<dbReference type="Pfam" id="PF04090">
    <property type="entry name" value="Rrn11"/>
    <property type="match status" value="1"/>
</dbReference>
<dbReference type="GO" id="GO:0017025">
    <property type="term" value="F:TBP-class protein binding"/>
    <property type="evidence" value="ECO:0007669"/>
    <property type="project" value="TreeGrafter"/>
</dbReference>
<dbReference type="GO" id="GO:0001164">
    <property type="term" value="F:RNA polymerase I core promoter sequence-specific DNA binding"/>
    <property type="evidence" value="ECO:0007669"/>
    <property type="project" value="InterPro"/>
</dbReference>
<dbReference type="STRING" id="985895.E4ZH92"/>
<feature type="region of interest" description="Disordered" evidence="1">
    <location>
        <begin position="1"/>
        <end position="71"/>
    </location>
</feature>
<keyword evidence="3" id="KW-1185">Reference proteome</keyword>
<dbReference type="InterPro" id="IPR007224">
    <property type="entry name" value="TIF_Rrn11"/>
</dbReference>
<feature type="compositionally biased region" description="Basic residues" evidence="1">
    <location>
        <begin position="19"/>
        <end position="31"/>
    </location>
</feature>
<dbReference type="VEuPathDB" id="FungiDB:LEMA_P056960.1"/>
<dbReference type="InterPro" id="IPR053029">
    <property type="entry name" value="RNA_pol_I-specific_init_factor"/>
</dbReference>
<dbReference type="Proteomes" id="UP000002668">
    <property type="component" value="Genome"/>
</dbReference>